<dbReference type="InterPro" id="IPR008407">
    <property type="entry name" value="Brnchd-chn_aa_trnsp_AzlD"/>
</dbReference>
<keyword evidence="1" id="KW-1133">Transmembrane helix</keyword>
<sequence>MSLQPSILWIILGGMLVTSIPRILPFMIIRKLNLPEPVLKWLGYVPICILTALIVESTLKVPSHGITSINLTVILAIIPTCMIAIWRKSLLLTVIVGIITMAIIRFLLG</sequence>
<reference evidence="3" key="1">
    <citation type="journal article" date="2019" name="Int. J. Syst. Evol. Microbiol.">
        <title>The Global Catalogue of Microorganisms (GCM) 10K type strain sequencing project: providing services to taxonomists for standard genome sequencing and annotation.</title>
        <authorList>
            <consortium name="The Broad Institute Genomics Platform"/>
            <consortium name="The Broad Institute Genome Sequencing Center for Infectious Disease"/>
            <person name="Wu L."/>
            <person name="Ma J."/>
        </authorList>
    </citation>
    <scope>NUCLEOTIDE SEQUENCE [LARGE SCALE GENOMIC DNA]</scope>
    <source>
        <strain evidence="3">TISTR 2241</strain>
    </source>
</reference>
<comment type="caution">
    <text evidence="2">The sequence shown here is derived from an EMBL/GenBank/DDBJ whole genome shotgun (WGS) entry which is preliminary data.</text>
</comment>
<dbReference type="RefSeq" id="WP_141190905.1">
    <property type="nucleotide sequence ID" value="NZ_JBHUMR010000009.1"/>
</dbReference>
<evidence type="ECO:0000313" key="3">
    <source>
        <dbReference type="Proteomes" id="UP001597458"/>
    </source>
</evidence>
<feature type="transmembrane region" description="Helical" evidence="1">
    <location>
        <begin position="65"/>
        <end position="85"/>
    </location>
</feature>
<dbReference type="Proteomes" id="UP001597458">
    <property type="component" value="Unassembled WGS sequence"/>
</dbReference>
<feature type="transmembrane region" description="Helical" evidence="1">
    <location>
        <begin position="6"/>
        <end position="29"/>
    </location>
</feature>
<name>A0ABW5PQR4_9BACI</name>
<feature type="transmembrane region" description="Helical" evidence="1">
    <location>
        <begin position="90"/>
        <end position="108"/>
    </location>
</feature>
<proteinExistence type="predicted"/>
<keyword evidence="1" id="KW-0812">Transmembrane</keyword>
<evidence type="ECO:0000256" key="1">
    <source>
        <dbReference type="SAM" id="Phobius"/>
    </source>
</evidence>
<organism evidence="2 3">
    <name type="scientific">Terrilactibacillus laevilacticus</name>
    <dbReference type="NCBI Taxonomy" id="1380157"/>
    <lineage>
        <taxon>Bacteria</taxon>
        <taxon>Bacillati</taxon>
        <taxon>Bacillota</taxon>
        <taxon>Bacilli</taxon>
        <taxon>Bacillales</taxon>
        <taxon>Bacillaceae</taxon>
        <taxon>Terrilactibacillus</taxon>
    </lineage>
</organism>
<feature type="transmembrane region" description="Helical" evidence="1">
    <location>
        <begin position="41"/>
        <end position="59"/>
    </location>
</feature>
<accession>A0ABW5PQR4</accession>
<dbReference type="EMBL" id="JBHUMR010000009">
    <property type="protein sequence ID" value="MFD2617214.1"/>
    <property type="molecule type" value="Genomic_DNA"/>
</dbReference>
<dbReference type="Pfam" id="PF05437">
    <property type="entry name" value="AzlD"/>
    <property type="match status" value="1"/>
</dbReference>
<keyword evidence="1" id="KW-0472">Membrane</keyword>
<protein>
    <submittedName>
        <fullName evidence="2">AzlD domain-containing protein</fullName>
    </submittedName>
</protein>
<evidence type="ECO:0000313" key="2">
    <source>
        <dbReference type="EMBL" id="MFD2617214.1"/>
    </source>
</evidence>
<gene>
    <name evidence="2" type="ORF">ACFSTF_07805</name>
</gene>
<keyword evidence="3" id="KW-1185">Reference proteome</keyword>